<dbReference type="InterPro" id="IPR007197">
    <property type="entry name" value="rSAM"/>
</dbReference>
<dbReference type="InterPro" id="IPR013785">
    <property type="entry name" value="Aldolase_TIM"/>
</dbReference>
<dbReference type="Proteomes" id="UP001185015">
    <property type="component" value="Unassembled WGS sequence"/>
</dbReference>
<gene>
    <name evidence="11" type="primary">moaA</name>
    <name evidence="13" type="ORF">J2750_001017</name>
</gene>
<evidence type="ECO:0000313" key="13">
    <source>
        <dbReference type="EMBL" id="MDR6222572.1"/>
    </source>
</evidence>
<evidence type="ECO:0000313" key="14">
    <source>
        <dbReference type="Proteomes" id="UP001185015"/>
    </source>
</evidence>
<evidence type="ECO:0000256" key="7">
    <source>
        <dbReference type="ARBA" id="ARBA00023134"/>
    </source>
</evidence>
<sequence>MNPSSNSLTDRFGRTVTSLRISITNRCNLDCIYCHSEGDEGSRKEMSAKTISTIVSTAAKFGVNKVKFSGGEPLVRKDFEDILRQLPKLKDVSVTTNGVFLKERAFSLKEAGLDRVNVSLDTLDPEKYAYITHGSPETLLKVLEGIDAAISAGLTPVKLNMVLLKGINEDEIDDMLKFVRSKKDDLILQIIQVMDFRDGAQYNLDADKIEKKLEQHANNITMRNMHHRKKYVIDGAEVEFVRPIENTEFCANCNRLRITADGKLKPCLLVNNNLIDISEAEPDELPELLRRSVDRRVPFYRDMKGKTIIGE</sequence>
<evidence type="ECO:0000256" key="9">
    <source>
        <dbReference type="ARBA" id="ARBA00023239"/>
    </source>
</evidence>
<dbReference type="EMBL" id="JAVDQI010000002">
    <property type="protein sequence ID" value="MDR6222572.1"/>
    <property type="molecule type" value="Genomic_DNA"/>
</dbReference>
<keyword evidence="2 11" id="KW-0949">S-adenosyl-L-methionine</keyword>
<dbReference type="SFLD" id="SFLDG01067">
    <property type="entry name" value="SPASM/twitch_domain_containing"/>
    <property type="match status" value="1"/>
</dbReference>
<dbReference type="AlphaFoldDB" id="A0AA90TYY0"/>
<organism evidence="13 14">
    <name type="scientific">Methanococcoides alaskense</name>
    <dbReference type="NCBI Taxonomy" id="325778"/>
    <lineage>
        <taxon>Archaea</taxon>
        <taxon>Methanobacteriati</taxon>
        <taxon>Methanobacteriota</taxon>
        <taxon>Stenosarchaea group</taxon>
        <taxon>Methanomicrobia</taxon>
        <taxon>Methanosarcinales</taxon>
        <taxon>Methanosarcinaceae</taxon>
        <taxon>Methanococcoides</taxon>
    </lineage>
</organism>
<name>A0AA90TYY0_9EURY</name>
<dbReference type="PROSITE" id="PS51918">
    <property type="entry name" value="RADICAL_SAM"/>
    <property type="match status" value="1"/>
</dbReference>
<comment type="similarity">
    <text evidence="11">Belongs to the radical SAM superfamily. MoaA family.</text>
</comment>
<keyword evidence="3 11" id="KW-0479">Metal-binding</keyword>
<feature type="binding site" evidence="11">
    <location>
        <position position="27"/>
    </location>
    <ligand>
        <name>[4Fe-4S] cluster</name>
        <dbReference type="ChEBI" id="CHEBI:49883"/>
        <label>1</label>
        <note>4Fe-4S-S-AdoMet</note>
    </ligand>
</feature>
<dbReference type="InterPro" id="IPR010505">
    <property type="entry name" value="MoaA_twitch"/>
</dbReference>
<protein>
    <recommendedName>
        <fullName evidence="11">Probable GTP 3',8-cyclase</fullName>
        <ecNumber evidence="11">4.1.99.22</ecNumber>
    </recommendedName>
    <alternativeName>
        <fullName evidence="11">Molybdenum cofactor biosynthesis protein A</fullName>
    </alternativeName>
</protein>
<dbReference type="SFLD" id="SFLDS00029">
    <property type="entry name" value="Radical_SAM"/>
    <property type="match status" value="1"/>
</dbReference>
<dbReference type="RefSeq" id="WP_270095269.1">
    <property type="nucleotide sequence ID" value="NZ_JAQFFK010000001.1"/>
</dbReference>
<keyword evidence="8 11" id="KW-0501">Molybdenum cofactor biosynthesis</keyword>
<dbReference type="PROSITE" id="PS01305">
    <property type="entry name" value="MOAA_NIFB_PQQE"/>
    <property type="match status" value="1"/>
</dbReference>
<dbReference type="Pfam" id="PF06463">
    <property type="entry name" value="Mob_synth_C"/>
    <property type="match status" value="1"/>
</dbReference>
<dbReference type="GO" id="GO:1904047">
    <property type="term" value="F:S-adenosyl-L-methionine binding"/>
    <property type="evidence" value="ECO:0007669"/>
    <property type="project" value="UniProtKB-UniRule"/>
</dbReference>
<dbReference type="InterPro" id="IPR040064">
    <property type="entry name" value="MoaA-like"/>
</dbReference>
<dbReference type="GO" id="GO:0046872">
    <property type="term" value="F:metal ion binding"/>
    <property type="evidence" value="ECO:0007669"/>
    <property type="project" value="UniProtKB-KW"/>
</dbReference>
<keyword evidence="7 11" id="KW-0342">GTP-binding</keyword>
<feature type="binding site" evidence="11">
    <location>
        <position position="250"/>
    </location>
    <ligand>
        <name>[4Fe-4S] cluster</name>
        <dbReference type="ChEBI" id="CHEBI:49883"/>
        <label>2</label>
        <note>4Fe-4S-substrate</note>
    </ligand>
</feature>
<dbReference type="SUPFAM" id="SSF102114">
    <property type="entry name" value="Radical SAM enzymes"/>
    <property type="match status" value="1"/>
</dbReference>
<dbReference type="InterPro" id="IPR058240">
    <property type="entry name" value="rSAM_sf"/>
</dbReference>
<feature type="binding site" evidence="11">
    <location>
        <position position="119"/>
    </location>
    <ligand>
        <name>S-adenosyl-L-methionine</name>
        <dbReference type="ChEBI" id="CHEBI:59789"/>
    </ligand>
</feature>
<evidence type="ECO:0000256" key="11">
    <source>
        <dbReference type="HAMAP-Rule" id="MF_01225"/>
    </source>
</evidence>
<dbReference type="SFLD" id="SFLDG01386">
    <property type="entry name" value="main_SPASM_domain-containing"/>
    <property type="match status" value="1"/>
</dbReference>
<reference evidence="13 14" key="1">
    <citation type="submission" date="2023-07" db="EMBL/GenBank/DDBJ databases">
        <title>Genomic Encyclopedia of Type Strains, Phase IV (KMG-IV): sequencing the most valuable type-strain genomes for metagenomic binning, comparative biology and taxonomic classification.</title>
        <authorList>
            <person name="Goeker M."/>
        </authorList>
    </citation>
    <scope>NUCLEOTIDE SEQUENCE [LARGE SCALE GENOMIC DNA]</scope>
    <source>
        <strain evidence="13 14">DSM 17273</strain>
    </source>
</reference>
<dbReference type="GO" id="GO:0005525">
    <property type="term" value="F:GTP binding"/>
    <property type="evidence" value="ECO:0007669"/>
    <property type="project" value="UniProtKB-UniRule"/>
</dbReference>
<dbReference type="InterPro" id="IPR000385">
    <property type="entry name" value="MoaA_NifB_PqqE_Fe-S-bd_CS"/>
</dbReference>
<dbReference type="SFLD" id="SFLDG01383">
    <property type="entry name" value="cyclic_pyranopterin_phosphate"/>
    <property type="match status" value="1"/>
</dbReference>
<evidence type="ECO:0000256" key="5">
    <source>
        <dbReference type="ARBA" id="ARBA00023004"/>
    </source>
</evidence>
<evidence type="ECO:0000256" key="2">
    <source>
        <dbReference type="ARBA" id="ARBA00022691"/>
    </source>
</evidence>
<dbReference type="GO" id="GO:0051539">
    <property type="term" value="F:4 iron, 4 sulfur cluster binding"/>
    <property type="evidence" value="ECO:0007669"/>
    <property type="project" value="UniProtKB-UniRule"/>
</dbReference>
<dbReference type="InterPro" id="IPR006638">
    <property type="entry name" value="Elp3/MiaA/NifB-like_rSAM"/>
</dbReference>
<feature type="binding site" evidence="11">
    <location>
        <position position="95"/>
    </location>
    <ligand>
        <name>GTP</name>
        <dbReference type="ChEBI" id="CHEBI:37565"/>
    </ligand>
</feature>
<keyword evidence="6 11" id="KW-0411">Iron-sulfur</keyword>
<evidence type="ECO:0000256" key="1">
    <source>
        <dbReference type="ARBA" id="ARBA00022485"/>
    </source>
</evidence>
<feature type="binding site" evidence="11">
    <location>
        <position position="20"/>
    </location>
    <ligand>
        <name>GTP</name>
        <dbReference type="ChEBI" id="CHEBI:37565"/>
    </ligand>
</feature>
<dbReference type="HAMAP" id="MF_01225_A">
    <property type="entry name" value="MoaA_A"/>
    <property type="match status" value="1"/>
</dbReference>
<keyword evidence="14" id="KW-1185">Reference proteome</keyword>
<feature type="binding site" evidence="11">
    <location>
        <position position="158"/>
    </location>
    <ligand>
        <name>GTP</name>
        <dbReference type="ChEBI" id="CHEBI:37565"/>
    </ligand>
</feature>
<dbReference type="SMART" id="SM00729">
    <property type="entry name" value="Elp3"/>
    <property type="match status" value="1"/>
</dbReference>
<feature type="binding site" evidence="11">
    <location>
        <position position="253"/>
    </location>
    <ligand>
        <name>[4Fe-4S] cluster</name>
        <dbReference type="ChEBI" id="CHEBI:49883"/>
        <label>2</label>
        <note>4Fe-4S-substrate</note>
    </ligand>
</feature>
<dbReference type="CDD" id="cd01335">
    <property type="entry name" value="Radical_SAM"/>
    <property type="match status" value="1"/>
</dbReference>
<feature type="binding site" evidence="11">
    <location>
        <position position="33"/>
    </location>
    <ligand>
        <name>S-adenosyl-L-methionine</name>
        <dbReference type="ChEBI" id="CHEBI:59789"/>
    </ligand>
</feature>
<feature type="binding site" evidence="11">
    <location>
        <begin position="255"/>
        <end position="257"/>
    </location>
    <ligand>
        <name>GTP</name>
        <dbReference type="ChEBI" id="CHEBI:37565"/>
    </ligand>
</feature>
<dbReference type="PANTHER" id="PTHR22960:SF0">
    <property type="entry name" value="MOLYBDENUM COFACTOR BIOSYNTHESIS PROTEIN 1"/>
    <property type="match status" value="1"/>
</dbReference>
<evidence type="ECO:0000256" key="3">
    <source>
        <dbReference type="ARBA" id="ARBA00022723"/>
    </source>
</evidence>
<dbReference type="GO" id="GO:0061799">
    <property type="term" value="F:cyclic pyranopterin monophosphate synthase activity"/>
    <property type="evidence" value="ECO:0007669"/>
    <property type="project" value="TreeGrafter"/>
</dbReference>
<dbReference type="EC" id="4.1.99.22" evidence="11"/>
<feature type="binding site" evidence="11">
    <location>
        <position position="267"/>
    </location>
    <ligand>
        <name>[4Fe-4S] cluster</name>
        <dbReference type="ChEBI" id="CHEBI:49883"/>
        <label>2</label>
        <note>4Fe-4S-substrate</note>
    </ligand>
</feature>
<keyword evidence="9 11" id="KW-0456">Lyase</keyword>
<feature type="binding site" evidence="11">
    <location>
        <position position="34"/>
    </location>
    <ligand>
        <name>[4Fe-4S] cluster</name>
        <dbReference type="ChEBI" id="CHEBI:49883"/>
        <label>1</label>
        <note>4Fe-4S-S-AdoMet</note>
    </ligand>
</feature>
<evidence type="ECO:0000256" key="8">
    <source>
        <dbReference type="ARBA" id="ARBA00023150"/>
    </source>
</evidence>
<comment type="pathway">
    <text evidence="11">Cofactor biosynthesis; molybdopterin biosynthesis.</text>
</comment>
<dbReference type="CDD" id="cd21117">
    <property type="entry name" value="Twitch_MoaA"/>
    <property type="match status" value="1"/>
</dbReference>
<dbReference type="Gene3D" id="3.20.20.70">
    <property type="entry name" value="Aldolase class I"/>
    <property type="match status" value="1"/>
</dbReference>
<feature type="domain" description="Radical SAM core" evidence="12">
    <location>
        <begin position="11"/>
        <end position="229"/>
    </location>
</feature>
<keyword evidence="4 11" id="KW-0547">Nucleotide-binding</keyword>
<dbReference type="InterPro" id="IPR050105">
    <property type="entry name" value="MoCo_biosynth_MoaA/MoaC"/>
</dbReference>
<dbReference type="GO" id="GO:0006777">
    <property type="term" value="P:Mo-molybdopterin cofactor biosynthetic process"/>
    <property type="evidence" value="ECO:0007669"/>
    <property type="project" value="UniProtKB-UniRule"/>
</dbReference>
<dbReference type="NCBIfam" id="TIGR02668">
    <property type="entry name" value="moaA_archaeal"/>
    <property type="match status" value="1"/>
</dbReference>
<feature type="binding site" evidence="11">
    <location>
        <position position="67"/>
    </location>
    <ligand>
        <name>GTP</name>
        <dbReference type="ChEBI" id="CHEBI:37565"/>
    </ligand>
</feature>
<dbReference type="NCBIfam" id="NF001199">
    <property type="entry name" value="PRK00164.2-1"/>
    <property type="match status" value="1"/>
</dbReference>
<comment type="cofactor">
    <cofactor evidence="11">
        <name>[4Fe-4S] cluster</name>
        <dbReference type="ChEBI" id="CHEBI:49883"/>
    </cofactor>
    <text evidence="11">Binds 2 [4Fe-4S] clusters. Binds 1 [4Fe-4S] cluster coordinated with 3 cysteines and an exchangeable S-adenosyl-L-methionine and 1 [4Fe-4S] cluster coordinated with 3 cysteines and the GTP-derived substrate.</text>
</comment>
<evidence type="ECO:0000256" key="6">
    <source>
        <dbReference type="ARBA" id="ARBA00023014"/>
    </source>
</evidence>
<dbReference type="Pfam" id="PF04055">
    <property type="entry name" value="Radical_SAM"/>
    <property type="match status" value="1"/>
</dbReference>
<feature type="binding site" evidence="11">
    <location>
        <position position="31"/>
    </location>
    <ligand>
        <name>[4Fe-4S] cluster</name>
        <dbReference type="ChEBI" id="CHEBI:49883"/>
        <label>1</label>
        <note>4Fe-4S-S-AdoMet</note>
    </ligand>
</feature>
<keyword evidence="1 11" id="KW-0004">4Fe-4S</keyword>
<comment type="catalytic activity">
    <reaction evidence="10 11">
        <text>GTP + AH2 + S-adenosyl-L-methionine = (8S)-3',8-cyclo-7,8-dihydroguanosine 5'-triphosphate + 5'-deoxyadenosine + L-methionine + A + H(+)</text>
        <dbReference type="Rhea" id="RHEA:49576"/>
        <dbReference type="ChEBI" id="CHEBI:13193"/>
        <dbReference type="ChEBI" id="CHEBI:15378"/>
        <dbReference type="ChEBI" id="CHEBI:17319"/>
        <dbReference type="ChEBI" id="CHEBI:17499"/>
        <dbReference type="ChEBI" id="CHEBI:37565"/>
        <dbReference type="ChEBI" id="CHEBI:57844"/>
        <dbReference type="ChEBI" id="CHEBI:59789"/>
        <dbReference type="ChEBI" id="CHEBI:131766"/>
        <dbReference type="EC" id="4.1.99.22"/>
    </reaction>
</comment>
<evidence type="ECO:0000256" key="4">
    <source>
        <dbReference type="ARBA" id="ARBA00022741"/>
    </source>
</evidence>
<evidence type="ECO:0000259" key="12">
    <source>
        <dbReference type="PROSITE" id="PS51918"/>
    </source>
</evidence>
<dbReference type="PANTHER" id="PTHR22960">
    <property type="entry name" value="MOLYBDOPTERIN COFACTOR SYNTHESIS PROTEIN A"/>
    <property type="match status" value="1"/>
</dbReference>
<proteinExistence type="inferred from homology"/>
<evidence type="ECO:0000256" key="10">
    <source>
        <dbReference type="ARBA" id="ARBA00048697"/>
    </source>
</evidence>
<comment type="caution">
    <text evidence="11">Lacks conserved residue(s) required for the propagation of feature annotation.</text>
</comment>
<keyword evidence="5 11" id="KW-0408">Iron</keyword>
<feature type="binding site" evidence="11">
    <location>
        <position position="71"/>
    </location>
    <ligand>
        <name>S-adenosyl-L-methionine</name>
        <dbReference type="ChEBI" id="CHEBI:59789"/>
    </ligand>
</feature>
<accession>A0AA90TYY0</accession>
<comment type="function">
    <text evidence="11">Catalyzes the cyclization of GTP to (8S)-3',8-cyclo-7,8-dihydroguanosine 5'-triphosphate.</text>
</comment>
<dbReference type="GO" id="GO:0061798">
    <property type="term" value="F:GTP 3',8'-cyclase activity"/>
    <property type="evidence" value="ECO:0007669"/>
    <property type="project" value="UniProtKB-UniRule"/>
</dbReference>
<dbReference type="InterPro" id="IPR013485">
    <property type="entry name" value="MoaA_arc"/>
</dbReference>
<comment type="caution">
    <text evidence="13">The sequence shown here is derived from an EMBL/GenBank/DDBJ whole genome shotgun (WGS) entry which is preliminary data.</text>
</comment>